<reference evidence="1" key="1">
    <citation type="submission" date="2020-04" db="EMBL/GenBank/DDBJ databases">
        <authorList>
            <person name="Chiriac C."/>
            <person name="Salcher M."/>
            <person name="Ghai R."/>
            <person name="Kavagutti S V."/>
        </authorList>
    </citation>
    <scope>NUCLEOTIDE SEQUENCE</scope>
</reference>
<accession>A0A6J5LG00</accession>
<proteinExistence type="predicted"/>
<gene>
    <name evidence="1" type="ORF">UFOVP252_56</name>
</gene>
<name>A0A6J5LG00_9CAUD</name>
<dbReference type="EMBL" id="LR796273">
    <property type="protein sequence ID" value="CAB4133121.1"/>
    <property type="molecule type" value="Genomic_DNA"/>
</dbReference>
<protein>
    <submittedName>
        <fullName evidence="1">Uncharacterized protein</fullName>
    </submittedName>
</protein>
<sequence>MANKNTIPIPRDEIKESFVWRDWFQRLSDRVYGTLASQDANNVAITGGSISNLNGHFVTLTVDNPSYTTGESLLYGNNAGAFSNATVGSGLSFVGGQLSATGYSTSSAPVTKTANFSVGANDVWVINNKSGSTCTATLPIAASNIGRNLHFQNYQAQTLVSATSNVVPLVGGSASTAILAAVAGDTCTLVSDGTNWVMTQYIPNNVLLLE</sequence>
<evidence type="ECO:0000313" key="1">
    <source>
        <dbReference type="EMBL" id="CAB4133121.1"/>
    </source>
</evidence>
<organism evidence="1">
    <name type="scientific">uncultured Caudovirales phage</name>
    <dbReference type="NCBI Taxonomy" id="2100421"/>
    <lineage>
        <taxon>Viruses</taxon>
        <taxon>Duplodnaviria</taxon>
        <taxon>Heunggongvirae</taxon>
        <taxon>Uroviricota</taxon>
        <taxon>Caudoviricetes</taxon>
        <taxon>Peduoviridae</taxon>
        <taxon>Maltschvirus</taxon>
        <taxon>Maltschvirus maltsch</taxon>
    </lineage>
</organism>